<proteinExistence type="predicted"/>
<sequence length="248" mass="27288">MRNQDDRPGVLISPVGTVTVSSHVSNFDKSDPPNISKSRYHWHPDALEMLGKCPDSVVSSRTGISASAVRYKRMALGIPCGPRGGWNSELIDLLGKIPDKELADRSQGRLNYKNVRTVRLERGIAVCPAPRKVYESAPVKEEVRELLGQISDYEISRRTGVERSVITRQRLELGIPSATPAGRPPRVWSFEEVQMIGVLFDSDIAKKLKISRIAVSIKRKSLGILEPRSMSADGKKGLAPHTGVLQGT</sequence>
<evidence type="ECO:0000313" key="1">
    <source>
        <dbReference type="EMBL" id="SBW84137.1"/>
    </source>
</evidence>
<name>A0A1D3K741_PSEVE</name>
<dbReference type="EMBL" id="LT599584">
    <property type="protein sequence ID" value="SBW84137.1"/>
    <property type="molecule type" value="Genomic_DNA"/>
</dbReference>
<reference evidence="2" key="1">
    <citation type="submission" date="2016-07" db="EMBL/GenBank/DDBJ databases">
        <authorList>
            <person name="Florea S."/>
            <person name="Webb J.S."/>
            <person name="Jaromczyk J."/>
            <person name="Schardl C.L."/>
        </authorList>
    </citation>
    <scope>NUCLEOTIDE SEQUENCE [LARGE SCALE GENOMIC DNA]</scope>
    <source>
        <strain evidence="2">1YdBTEX2</strain>
    </source>
</reference>
<accession>A0A1D3K741</accession>
<evidence type="ECO:0000313" key="2">
    <source>
        <dbReference type="Proteomes" id="UP000245431"/>
    </source>
</evidence>
<dbReference type="AlphaFoldDB" id="A0A1D3K741"/>
<organism evidence="1 2">
    <name type="scientific">Pseudomonas veronii 1YdBTEX2</name>
    <dbReference type="NCBI Taxonomy" id="1295141"/>
    <lineage>
        <taxon>Bacteria</taxon>
        <taxon>Pseudomonadati</taxon>
        <taxon>Pseudomonadota</taxon>
        <taxon>Gammaproteobacteria</taxon>
        <taxon>Pseudomonadales</taxon>
        <taxon>Pseudomonadaceae</taxon>
        <taxon>Pseudomonas</taxon>
    </lineage>
</organism>
<dbReference type="Proteomes" id="UP000245431">
    <property type="component" value="Chromosome PVE_r2"/>
</dbReference>
<gene>
    <name evidence="1" type="ORF">PVE_R2G0107</name>
</gene>
<protein>
    <submittedName>
        <fullName evidence="1">Uncharacterized protein</fullName>
    </submittedName>
</protein>